<dbReference type="RefSeq" id="WP_126795406.1">
    <property type="nucleotide sequence ID" value="NZ_CP060720.1"/>
</dbReference>
<dbReference type="InterPro" id="IPR011439">
    <property type="entry name" value="DUF1542"/>
</dbReference>
<feature type="domain" description="DUF1542" evidence="2">
    <location>
        <begin position="387"/>
        <end position="451"/>
    </location>
</feature>
<keyword evidence="1" id="KW-0732">Signal</keyword>
<dbReference type="AlphaFoldDB" id="A0A430AVB2"/>
<name>A0A430AVB2_9ENTE</name>
<accession>A0A430AVB2</accession>
<dbReference type="Proteomes" id="UP000288028">
    <property type="component" value="Unassembled WGS sequence"/>
</dbReference>
<proteinExistence type="predicted"/>
<evidence type="ECO:0000313" key="3">
    <source>
        <dbReference type="EMBL" id="RSU11989.1"/>
    </source>
</evidence>
<dbReference type="Pfam" id="PF07564">
    <property type="entry name" value="DUF1542"/>
    <property type="match status" value="2"/>
</dbReference>
<comment type="caution">
    <text evidence="3">The sequence shown here is derived from an EMBL/GenBank/DDBJ whole genome shotgun (WGS) entry which is preliminary data.</text>
</comment>
<evidence type="ECO:0000259" key="2">
    <source>
        <dbReference type="Pfam" id="PF07564"/>
    </source>
</evidence>
<evidence type="ECO:0000256" key="1">
    <source>
        <dbReference type="ARBA" id="ARBA00022729"/>
    </source>
</evidence>
<dbReference type="NCBIfam" id="TIGR03715">
    <property type="entry name" value="KxYKxGKxW"/>
    <property type="match status" value="1"/>
</dbReference>
<organism evidence="3 4">
    <name type="scientific">Vagococcus carniphilus</name>
    <dbReference type="NCBI Taxonomy" id="218144"/>
    <lineage>
        <taxon>Bacteria</taxon>
        <taxon>Bacillati</taxon>
        <taxon>Bacillota</taxon>
        <taxon>Bacilli</taxon>
        <taxon>Lactobacillales</taxon>
        <taxon>Enterococcaceae</taxon>
        <taxon>Vagococcus</taxon>
    </lineage>
</organism>
<reference evidence="3 4" key="1">
    <citation type="submission" date="2017-05" db="EMBL/GenBank/DDBJ databases">
        <title>Vagococcus spp. assemblies.</title>
        <authorList>
            <person name="Gulvik C.A."/>
        </authorList>
    </citation>
    <scope>NUCLEOTIDE SEQUENCE [LARGE SCALE GENOMIC DNA]</scope>
    <source>
        <strain evidence="3 4">SS1714</strain>
    </source>
</reference>
<dbReference type="EMBL" id="NGKB01000012">
    <property type="protein sequence ID" value="RSU11989.1"/>
    <property type="molecule type" value="Genomic_DNA"/>
</dbReference>
<evidence type="ECO:0000313" key="4">
    <source>
        <dbReference type="Proteomes" id="UP000288028"/>
    </source>
</evidence>
<dbReference type="Pfam" id="PF19258">
    <property type="entry name" value="KxYKxGKxW_sig"/>
    <property type="match status" value="1"/>
</dbReference>
<gene>
    <name evidence="3" type="ORF">CBF28_11500</name>
</gene>
<sequence length="463" mass="51566">MNDKNGLKKRYKMYKSGKFWVVAGLFFLGTGTLKVTVANAEGLNLMGNDQTAIHSILNYSASLNPLDAKLVDRNMTISDNLNNPQTAPIDEDSEYYTNRVYKNIAETEYYTISVPREKRQNEAVKNMKIIEWKKSGKDYTKVKTTILKPGEKYSVNEKEFSLFASGQRYYYRTLSTGEKETAPGTVKIAYDWLTKNITETLHTANGYTTANPASSIGVPFPGEITTTVTFRDNLGRKVNDSSGKEIPDETYTLLNGQTYQYDEKALLDIPGYTLKKPGNMTGALQDPDTKEVSIKFVYEFDKEAYKEIKLADLDKVIQETNDKINGDTNLTEAEKGKQLKEVEEAGNTAKKAIEAADTADKLNAAFETGKKDIESKYVKGTPLDEQKTKALADLDKVIQGTNKKINDDNNLTQVEKDKQLKEVEEAGKAAEGAINKANTADELKTALDTGKGILRGNILQEHL</sequence>
<dbReference type="InterPro" id="IPR022263">
    <property type="entry name" value="KxYKxGKxW"/>
</dbReference>
<dbReference type="GeneID" id="95579205"/>
<protein>
    <recommendedName>
        <fullName evidence="2">DUF1542 domain-containing protein</fullName>
    </recommendedName>
</protein>
<keyword evidence="4" id="KW-1185">Reference proteome</keyword>
<feature type="domain" description="DUF1542" evidence="2">
    <location>
        <begin position="311"/>
        <end position="374"/>
    </location>
</feature>
<dbReference type="OrthoDB" id="2307220at2"/>